<keyword evidence="2" id="KW-0472">Membrane</keyword>
<comment type="caution">
    <text evidence="7">The sequence shown here is derived from an EMBL/GenBank/DDBJ whole genome shotgun (WGS) entry which is preliminary data.</text>
</comment>
<reference evidence="7" key="1">
    <citation type="submission" date="2021-02" db="EMBL/GenBank/DDBJ databases">
        <authorList>
            <person name="Nowell W R."/>
        </authorList>
    </citation>
    <scope>NUCLEOTIDE SEQUENCE</scope>
</reference>
<gene>
    <name evidence="4" type="ORF">FME351_LOCUS5545</name>
    <name evidence="3" type="ORF">GRG538_LOCUS4539</name>
    <name evidence="6" type="ORF">KIK155_LOCUS16596</name>
    <name evidence="7" type="ORF">LUA448_LOCUS27558</name>
    <name evidence="5" type="ORF">TIS948_LOCUS24323</name>
</gene>
<dbReference type="Proteomes" id="UP000663872">
    <property type="component" value="Unassembled WGS sequence"/>
</dbReference>
<evidence type="ECO:0000313" key="8">
    <source>
        <dbReference type="Proteomes" id="UP000663833"/>
    </source>
</evidence>
<protein>
    <submittedName>
        <fullName evidence="7">Uncharacterized protein</fullName>
    </submittedName>
</protein>
<dbReference type="EMBL" id="CAJNXB010004181">
    <property type="protein sequence ID" value="CAF3362701.1"/>
    <property type="molecule type" value="Genomic_DNA"/>
</dbReference>
<dbReference type="Proteomes" id="UP000663865">
    <property type="component" value="Unassembled WGS sequence"/>
</dbReference>
<proteinExistence type="predicted"/>
<dbReference type="EMBL" id="CAJNYV010002943">
    <property type="protein sequence ID" value="CAF3515087.1"/>
    <property type="molecule type" value="Genomic_DNA"/>
</dbReference>
<name>A0A818JJD0_9BILA</name>
<keyword evidence="2" id="KW-0812">Transmembrane</keyword>
<accession>A0A818JJD0</accession>
<dbReference type="Proteomes" id="UP000663869">
    <property type="component" value="Unassembled WGS sequence"/>
</dbReference>
<feature type="compositionally biased region" description="Polar residues" evidence="1">
    <location>
        <begin position="21"/>
        <end position="36"/>
    </location>
</feature>
<evidence type="ECO:0000256" key="1">
    <source>
        <dbReference type="SAM" id="MobiDB-lite"/>
    </source>
</evidence>
<feature type="region of interest" description="Disordered" evidence="1">
    <location>
        <begin position="61"/>
        <end position="83"/>
    </location>
</feature>
<sequence length="157" mass="16795">MSTVITQNIASITANKIVDTPPTQKPSSSIPTSTKAITPKVPSNPALTNIPIEISTTAKITSTQLNPTSKSTSRTTLTTSDSFGDKEINNNPFDKTFVIVLSTAIPAVLIAIVVTGILVKKRTARSVPSDVSQPSTHKDNRKKMFIELEELSQSGVF</sequence>
<evidence type="ECO:0000313" key="5">
    <source>
        <dbReference type="EMBL" id="CAF3362701.1"/>
    </source>
</evidence>
<evidence type="ECO:0000256" key="2">
    <source>
        <dbReference type="SAM" id="Phobius"/>
    </source>
</evidence>
<evidence type="ECO:0000313" key="4">
    <source>
        <dbReference type="EMBL" id="CAF3362455.1"/>
    </source>
</evidence>
<evidence type="ECO:0000313" key="3">
    <source>
        <dbReference type="EMBL" id="CAF3340044.1"/>
    </source>
</evidence>
<dbReference type="Proteomes" id="UP000663833">
    <property type="component" value="Unassembled WGS sequence"/>
</dbReference>
<dbReference type="EMBL" id="CAJNYT010000249">
    <property type="protein sequence ID" value="CAF3340044.1"/>
    <property type="molecule type" value="Genomic_DNA"/>
</dbReference>
<dbReference type="Proteomes" id="UP000663825">
    <property type="component" value="Unassembled WGS sequence"/>
</dbReference>
<feature type="region of interest" description="Disordered" evidence="1">
    <location>
        <begin position="18"/>
        <end position="42"/>
    </location>
</feature>
<evidence type="ECO:0000313" key="6">
    <source>
        <dbReference type="EMBL" id="CAF3515087.1"/>
    </source>
</evidence>
<feature type="compositionally biased region" description="Low complexity" evidence="1">
    <location>
        <begin position="68"/>
        <end position="82"/>
    </location>
</feature>
<evidence type="ECO:0000313" key="7">
    <source>
        <dbReference type="EMBL" id="CAF3542939.1"/>
    </source>
</evidence>
<dbReference type="EMBL" id="CAJNYU010000476">
    <property type="protein sequence ID" value="CAF3362455.1"/>
    <property type="molecule type" value="Genomic_DNA"/>
</dbReference>
<keyword evidence="2" id="KW-1133">Transmembrane helix</keyword>
<dbReference type="EMBL" id="CAJNYD010003784">
    <property type="protein sequence ID" value="CAF3542939.1"/>
    <property type="molecule type" value="Genomic_DNA"/>
</dbReference>
<organism evidence="7 8">
    <name type="scientific">Rotaria socialis</name>
    <dbReference type="NCBI Taxonomy" id="392032"/>
    <lineage>
        <taxon>Eukaryota</taxon>
        <taxon>Metazoa</taxon>
        <taxon>Spiralia</taxon>
        <taxon>Gnathifera</taxon>
        <taxon>Rotifera</taxon>
        <taxon>Eurotatoria</taxon>
        <taxon>Bdelloidea</taxon>
        <taxon>Philodinida</taxon>
        <taxon>Philodinidae</taxon>
        <taxon>Rotaria</taxon>
    </lineage>
</organism>
<dbReference type="AlphaFoldDB" id="A0A818JJD0"/>
<feature type="transmembrane region" description="Helical" evidence="2">
    <location>
        <begin position="97"/>
        <end position="119"/>
    </location>
</feature>